<evidence type="ECO:0000313" key="2">
    <source>
        <dbReference type="EMBL" id="ODQ66878.1"/>
    </source>
</evidence>
<dbReference type="InterPro" id="IPR001283">
    <property type="entry name" value="CRISP-related"/>
</dbReference>
<organism evidence="2 3">
    <name type="scientific">Nadsonia fulvescens var. elongata DSM 6958</name>
    <dbReference type="NCBI Taxonomy" id="857566"/>
    <lineage>
        <taxon>Eukaryota</taxon>
        <taxon>Fungi</taxon>
        <taxon>Dikarya</taxon>
        <taxon>Ascomycota</taxon>
        <taxon>Saccharomycotina</taxon>
        <taxon>Dipodascomycetes</taxon>
        <taxon>Dipodascales</taxon>
        <taxon>Dipodascales incertae sedis</taxon>
        <taxon>Nadsonia</taxon>
    </lineage>
</organism>
<dbReference type="Gene3D" id="3.40.33.10">
    <property type="entry name" value="CAP"/>
    <property type="match status" value="1"/>
</dbReference>
<keyword evidence="3" id="KW-1185">Reference proteome</keyword>
<dbReference type="EMBL" id="KV454407">
    <property type="protein sequence ID" value="ODQ66878.1"/>
    <property type="molecule type" value="Genomic_DNA"/>
</dbReference>
<accession>A0A1E3PNH6</accession>
<dbReference type="InterPro" id="IPR035940">
    <property type="entry name" value="CAP_sf"/>
</dbReference>
<evidence type="ECO:0000313" key="3">
    <source>
        <dbReference type="Proteomes" id="UP000095009"/>
    </source>
</evidence>
<dbReference type="STRING" id="857566.A0A1E3PNH6"/>
<dbReference type="InterPro" id="IPR014044">
    <property type="entry name" value="CAP_dom"/>
</dbReference>
<dbReference type="AlphaFoldDB" id="A0A1E3PNH6"/>
<feature type="non-terminal residue" evidence="2">
    <location>
        <position position="222"/>
    </location>
</feature>
<dbReference type="PRINTS" id="PR00837">
    <property type="entry name" value="V5TPXLIKE"/>
</dbReference>
<reference evidence="2 3" key="1">
    <citation type="journal article" date="2016" name="Proc. Natl. Acad. Sci. U.S.A.">
        <title>Comparative genomics of biotechnologically important yeasts.</title>
        <authorList>
            <person name="Riley R."/>
            <person name="Haridas S."/>
            <person name="Wolfe K.H."/>
            <person name="Lopes M.R."/>
            <person name="Hittinger C.T."/>
            <person name="Goeker M."/>
            <person name="Salamov A.A."/>
            <person name="Wisecaver J.H."/>
            <person name="Long T.M."/>
            <person name="Calvey C.H."/>
            <person name="Aerts A.L."/>
            <person name="Barry K.W."/>
            <person name="Choi C."/>
            <person name="Clum A."/>
            <person name="Coughlan A.Y."/>
            <person name="Deshpande S."/>
            <person name="Douglass A.P."/>
            <person name="Hanson S.J."/>
            <person name="Klenk H.-P."/>
            <person name="LaButti K.M."/>
            <person name="Lapidus A."/>
            <person name="Lindquist E.A."/>
            <person name="Lipzen A.M."/>
            <person name="Meier-Kolthoff J.P."/>
            <person name="Ohm R.A."/>
            <person name="Otillar R.P."/>
            <person name="Pangilinan J.L."/>
            <person name="Peng Y."/>
            <person name="Rokas A."/>
            <person name="Rosa C.A."/>
            <person name="Scheuner C."/>
            <person name="Sibirny A.A."/>
            <person name="Slot J.C."/>
            <person name="Stielow J.B."/>
            <person name="Sun H."/>
            <person name="Kurtzman C.P."/>
            <person name="Blackwell M."/>
            <person name="Grigoriev I.V."/>
            <person name="Jeffries T.W."/>
        </authorList>
    </citation>
    <scope>NUCLEOTIDE SEQUENCE [LARGE SCALE GENOMIC DNA]</scope>
    <source>
        <strain evidence="2 3">DSM 6958</strain>
    </source>
</reference>
<name>A0A1E3PNH6_9ASCO</name>
<dbReference type="Proteomes" id="UP000095009">
    <property type="component" value="Unassembled WGS sequence"/>
</dbReference>
<protein>
    <submittedName>
        <fullName evidence="2">PR-1-like protein</fullName>
    </submittedName>
</protein>
<dbReference type="SUPFAM" id="SSF55797">
    <property type="entry name" value="PR-1-like"/>
    <property type="match status" value="1"/>
</dbReference>
<evidence type="ECO:0000259" key="1">
    <source>
        <dbReference type="SMART" id="SM00198"/>
    </source>
</evidence>
<proteinExistence type="predicted"/>
<dbReference type="SMART" id="SM00198">
    <property type="entry name" value="SCP"/>
    <property type="match status" value="1"/>
</dbReference>
<dbReference type="Pfam" id="PF00188">
    <property type="entry name" value="CAP"/>
    <property type="match status" value="1"/>
</dbReference>
<gene>
    <name evidence="2" type="ORF">NADFUDRAFT_14674</name>
</gene>
<feature type="non-terminal residue" evidence="2">
    <location>
        <position position="1"/>
    </location>
</feature>
<dbReference type="PANTHER" id="PTHR10334">
    <property type="entry name" value="CYSTEINE-RICH SECRETORY PROTEIN-RELATED"/>
    <property type="match status" value="1"/>
</dbReference>
<feature type="domain" description="SCP" evidence="1">
    <location>
        <begin position="86"/>
        <end position="215"/>
    </location>
</feature>
<sequence>VTEILTEITTVPVTQTAQSPSTTLTGSDKECDCTVLTLTKTFVNTGVTSYETILSTSTNSVSASETIPPSLSPASDAATFTNADTTYQNEVIARHNLYRRRHYASDLTWNFELANYAKEYLENNNLCFKLTNSTGIYGENLAGGYSTTTGAIDAWYNEVSFFNFETHEPSSDSAHFSQLVWRATTEVGCYTYDCGDVGFRQVVACEYKPRGNINGMYVQNVL</sequence>
<dbReference type="OrthoDB" id="337038at2759"/>